<protein>
    <submittedName>
        <fullName evidence="2">Uncharacterized protein</fullName>
    </submittedName>
</protein>
<feature type="region of interest" description="Disordered" evidence="1">
    <location>
        <begin position="67"/>
        <end position="87"/>
    </location>
</feature>
<comment type="caution">
    <text evidence="2">The sequence shown here is derived from an EMBL/GenBank/DDBJ whole genome shotgun (WGS) entry which is preliminary data.</text>
</comment>
<sequence>MTDIKGSTSTITDIRCLHKELDEALCPICMDHPHNAVLLCSSHDKGCGSYVCDTSHRHSNCLDRFKKLDPRNKPSQQSSSLPEHTDHVSLGQLPLNATESDSGLTVRNELAEEAVGDYDIQDAYMQIENHGRLTVRAVRQYLDLKRRNCSQESCAFSGNYRVLRRHARRVHPMKRPADVDPSRQRAWWRLEHQREYGDIVNAIHSSMPGAIVLGDYAIENGDSF</sequence>
<evidence type="ECO:0000313" key="3">
    <source>
        <dbReference type="Proteomes" id="UP001370490"/>
    </source>
</evidence>
<dbReference type="Pfam" id="PF07800">
    <property type="entry name" value="DUF1644"/>
    <property type="match status" value="1"/>
</dbReference>
<proteinExistence type="predicted"/>
<evidence type="ECO:0000256" key="1">
    <source>
        <dbReference type="SAM" id="MobiDB-lite"/>
    </source>
</evidence>
<accession>A0AAN8U9C7</accession>
<gene>
    <name evidence="2" type="ORF">RJ641_023348</name>
</gene>
<keyword evidence="3" id="KW-1185">Reference proteome</keyword>
<feature type="non-terminal residue" evidence="2">
    <location>
        <position position="224"/>
    </location>
</feature>
<dbReference type="Proteomes" id="UP001370490">
    <property type="component" value="Unassembled WGS sequence"/>
</dbReference>
<evidence type="ECO:0000313" key="2">
    <source>
        <dbReference type="EMBL" id="KAK6911255.1"/>
    </source>
</evidence>
<dbReference type="InterPro" id="IPR012866">
    <property type="entry name" value="DUF1644"/>
</dbReference>
<organism evidence="2 3">
    <name type="scientific">Dillenia turbinata</name>
    <dbReference type="NCBI Taxonomy" id="194707"/>
    <lineage>
        <taxon>Eukaryota</taxon>
        <taxon>Viridiplantae</taxon>
        <taxon>Streptophyta</taxon>
        <taxon>Embryophyta</taxon>
        <taxon>Tracheophyta</taxon>
        <taxon>Spermatophyta</taxon>
        <taxon>Magnoliopsida</taxon>
        <taxon>eudicotyledons</taxon>
        <taxon>Gunneridae</taxon>
        <taxon>Pentapetalae</taxon>
        <taxon>Dilleniales</taxon>
        <taxon>Dilleniaceae</taxon>
        <taxon>Dillenia</taxon>
    </lineage>
</organism>
<dbReference type="PANTHER" id="PTHR31197">
    <property type="entry name" value="OS01G0612600 PROTEIN"/>
    <property type="match status" value="1"/>
</dbReference>
<feature type="compositionally biased region" description="Polar residues" evidence="1">
    <location>
        <begin position="73"/>
        <end position="82"/>
    </location>
</feature>
<dbReference type="PANTHER" id="PTHR31197:SF2">
    <property type="entry name" value="C2H2-TYPE DOMAIN-CONTAINING PROTEIN"/>
    <property type="match status" value="1"/>
</dbReference>
<reference evidence="2 3" key="1">
    <citation type="submission" date="2023-12" db="EMBL/GenBank/DDBJ databases">
        <title>A high-quality genome assembly for Dillenia turbinata (Dilleniales).</title>
        <authorList>
            <person name="Chanderbali A."/>
        </authorList>
    </citation>
    <scope>NUCLEOTIDE SEQUENCE [LARGE SCALE GENOMIC DNA]</scope>
    <source>
        <strain evidence="2">LSX21</strain>
        <tissue evidence="2">Leaf</tissue>
    </source>
</reference>
<dbReference type="AlphaFoldDB" id="A0AAN8U9C7"/>
<dbReference type="EMBL" id="JBAMMX010000028">
    <property type="protein sequence ID" value="KAK6911255.1"/>
    <property type="molecule type" value="Genomic_DNA"/>
</dbReference>
<name>A0AAN8U9C7_9MAGN</name>